<evidence type="ECO:0000313" key="4">
    <source>
        <dbReference type="EMBL" id="KAK9927183.1"/>
    </source>
</evidence>
<evidence type="ECO:0000259" key="2">
    <source>
        <dbReference type="Pfam" id="PF12552"/>
    </source>
</evidence>
<feature type="domain" description="DUF3741" evidence="2">
    <location>
        <begin position="203"/>
        <end position="246"/>
    </location>
</feature>
<dbReference type="EMBL" id="JBEDUW010000005">
    <property type="protein sequence ID" value="KAK9927183.1"/>
    <property type="molecule type" value="Genomic_DNA"/>
</dbReference>
<evidence type="ECO:0000256" key="1">
    <source>
        <dbReference type="SAM" id="MobiDB-lite"/>
    </source>
</evidence>
<comment type="caution">
    <text evidence="4">The sequence shown here is derived from an EMBL/GenBank/DDBJ whole genome shotgun (WGS) entry which is preliminary data.</text>
</comment>
<dbReference type="Pfam" id="PF12552">
    <property type="entry name" value="DUF3741"/>
    <property type="match status" value="1"/>
</dbReference>
<feature type="compositionally biased region" description="Polar residues" evidence="1">
    <location>
        <begin position="573"/>
        <end position="589"/>
    </location>
</feature>
<reference evidence="4 5" key="1">
    <citation type="journal article" date="2023" name="G3 (Bethesda)">
        <title>A chromosome-length genome assembly and annotation of blackberry (Rubus argutus, cv. 'Hillquist').</title>
        <authorList>
            <person name="Bruna T."/>
            <person name="Aryal R."/>
            <person name="Dudchenko O."/>
            <person name="Sargent D.J."/>
            <person name="Mead D."/>
            <person name="Buti M."/>
            <person name="Cavallini A."/>
            <person name="Hytonen T."/>
            <person name="Andres J."/>
            <person name="Pham M."/>
            <person name="Weisz D."/>
            <person name="Mascagni F."/>
            <person name="Usai G."/>
            <person name="Natali L."/>
            <person name="Bassil N."/>
            <person name="Fernandez G.E."/>
            <person name="Lomsadze A."/>
            <person name="Armour M."/>
            <person name="Olukolu B."/>
            <person name="Poorten T."/>
            <person name="Britton C."/>
            <person name="Davik J."/>
            <person name="Ashrafi H."/>
            <person name="Aiden E.L."/>
            <person name="Borodovsky M."/>
            <person name="Worthington M."/>
        </authorList>
    </citation>
    <scope>NUCLEOTIDE SEQUENCE [LARGE SCALE GENOMIC DNA]</scope>
    <source>
        <strain evidence="4">PI 553951</strain>
    </source>
</reference>
<dbReference type="Proteomes" id="UP001457282">
    <property type="component" value="Unassembled WGS sequence"/>
</dbReference>
<evidence type="ECO:0000313" key="5">
    <source>
        <dbReference type="Proteomes" id="UP001457282"/>
    </source>
</evidence>
<dbReference type="AlphaFoldDB" id="A0AAW1WSI6"/>
<dbReference type="PANTHER" id="PTHR47212">
    <property type="entry name" value="ADHESIN-LIKE PROTEIN, PUTATIVE (DUF3741)-RELATED"/>
    <property type="match status" value="1"/>
</dbReference>
<dbReference type="PANTHER" id="PTHR47212:SF2">
    <property type="entry name" value="DUF3741 DOMAIN-CONTAINING PROTEIN"/>
    <property type="match status" value="1"/>
</dbReference>
<dbReference type="Pfam" id="PF14309">
    <property type="entry name" value="DUF4378"/>
    <property type="match status" value="1"/>
</dbReference>
<feature type="domain" description="DUF4378" evidence="3">
    <location>
        <begin position="736"/>
        <end position="883"/>
    </location>
</feature>
<feature type="compositionally biased region" description="Polar residues" evidence="1">
    <location>
        <begin position="262"/>
        <end position="273"/>
    </location>
</feature>
<gene>
    <name evidence="4" type="ORF">M0R45_024381</name>
</gene>
<evidence type="ECO:0000259" key="3">
    <source>
        <dbReference type="Pfam" id="PF14309"/>
    </source>
</evidence>
<dbReference type="InterPro" id="IPR025486">
    <property type="entry name" value="DUF4378"/>
</dbReference>
<feature type="region of interest" description="Disordered" evidence="1">
    <location>
        <begin position="126"/>
        <end position="159"/>
    </location>
</feature>
<accession>A0AAW1WSI6</accession>
<feature type="compositionally biased region" description="Polar residues" evidence="1">
    <location>
        <begin position="555"/>
        <end position="565"/>
    </location>
</feature>
<evidence type="ECO:0008006" key="6">
    <source>
        <dbReference type="Google" id="ProtNLM"/>
    </source>
</evidence>
<organism evidence="4 5">
    <name type="scientific">Rubus argutus</name>
    <name type="common">Southern blackberry</name>
    <dbReference type="NCBI Taxonomy" id="59490"/>
    <lineage>
        <taxon>Eukaryota</taxon>
        <taxon>Viridiplantae</taxon>
        <taxon>Streptophyta</taxon>
        <taxon>Embryophyta</taxon>
        <taxon>Tracheophyta</taxon>
        <taxon>Spermatophyta</taxon>
        <taxon>Magnoliopsida</taxon>
        <taxon>eudicotyledons</taxon>
        <taxon>Gunneridae</taxon>
        <taxon>Pentapetalae</taxon>
        <taxon>rosids</taxon>
        <taxon>fabids</taxon>
        <taxon>Rosales</taxon>
        <taxon>Rosaceae</taxon>
        <taxon>Rosoideae</taxon>
        <taxon>Rosoideae incertae sedis</taxon>
        <taxon>Rubus</taxon>
    </lineage>
</organism>
<feature type="compositionally biased region" description="Basic and acidic residues" evidence="1">
    <location>
        <begin position="672"/>
        <end position="686"/>
    </location>
</feature>
<proteinExistence type="predicted"/>
<keyword evidence="5" id="KW-1185">Reference proteome</keyword>
<feature type="region of interest" description="Disordered" evidence="1">
    <location>
        <begin position="655"/>
        <end position="689"/>
    </location>
</feature>
<dbReference type="InterPro" id="IPR022212">
    <property type="entry name" value="DUF3741"/>
</dbReference>
<sequence>MARMTPPKSPMVCEKYQTGCMWRLYGFFDFRQGHSNKKLLSDKRHSNRFDKRNSKTKLELLNNFDEKCQSMGDKMKNKTQIVDSDMASKRKLKGEELSIEVPVNKNIASEEVKHMQSNSIVAGHLPKKNRKASKTRQTSLPIPLDGRKTEAKNRVPSSSVSVEMSLNKLNSAALAEDVHVKKRRGCGCKSITCEMNAAEAIINQKFIDGKYIRRDGVNQQSKQLSDAIEILNSNKELFIKLLQDPNTVLTKHIEDLRESQARQHQSKSLSGASQCDGPAGIHKTKSCDINPSEESDDSQYSDRIVVLKPGPTSTQDSEHSINDCSSLQSSYSLRNNGQGEMPANFSFSQIKKKLRHAIGVSRKEKLSESMVGTLYSSPCEDSKEDCKGKGVEIIRRDSPSGVMIKSSLDVKKRDNIGKVREYESSIGCEAASTSGSGLGNLNISVVRHPRRRESESSVEARNQLLELLNSGNKDKNHEKKEQKTLERMISFPENDFLPTRSPVRDWENRLVDEQMRFSPYRNCQLLYENKWRLQKEKTSCSSPTADKDSMHRGETNNLEVPSESESACRNDTVETNDSVHPGETNSSEGPRTADCMEKTNITETNDTIYQGESDAVETLPELNCKDKALDWSTDKTNMYEEDEYFKISRQLTFQEQPSTSSPDFFESPPRIQRVEDSASTDDKGEHPSPVSVLEQFFVDAISEPAEEHHSAPLVRSTMDPEISSTSSLNEHGLISEYVRAVLQAASLNWEEISMMCNSSDQLLDPLLFDKIKLQTNQFHGDCMLLFDCIDEVLANVYHSDLRYCPWVSFIKPNVQQLPIEKTVIHKVMEYVDWHLLPHSSPGILQQHVEMDIARSGTWIDLRKDAEVVVFQMVEDVLEDLITETII</sequence>
<protein>
    <recommendedName>
        <fullName evidence="6">DUF4378 domain-containing protein</fullName>
    </recommendedName>
</protein>
<name>A0AAW1WSI6_RUBAR</name>
<feature type="region of interest" description="Disordered" evidence="1">
    <location>
        <begin position="536"/>
        <end position="593"/>
    </location>
</feature>
<feature type="compositionally biased region" description="Basic and acidic residues" evidence="1">
    <location>
        <begin position="545"/>
        <end position="554"/>
    </location>
</feature>
<feature type="region of interest" description="Disordered" evidence="1">
    <location>
        <begin position="259"/>
        <end position="301"/>
    </location>
</feature>